<comment type="function">
    <text evidence="12">Transcription termination factor. Binds to a 28 bp region within the tRNA(Leu(uur)) gene at a position immediately adjacent to and downstream of the 16S rRNA gene; this region comprises a tridecamer sequence critical for directing accurate termination. Binds DNA along the major grove and promotes DNA bending and partial unwinding. Promotes base flipping. Transcription termination activity appears to be polarized with highest specificity for transcripts initiated on the light strand.</text>
</comment>
<feature type="chain" id="PRO_5025563996" evidence="13">
    <location>
        <begin position="22"/>
        <end position="429"/>
    </location>
</feature>
<reference evidence="14" key="3">
    <citation type="submission" date="2025-09" db="UniProtKB">
        <authorList>
            <consortium name="Ensembl"/>
        </authorList>
    </citation>
    <scope>IDENTIFICATION</scope>
</reference>
<comment type="subunit">
    <text evidence="3">Monomer.</text>
</comment>
<dbReference type="SMART" id="SM00733">
    <property type="entry name" value="Mterf"/>
    <property type="match status" value="6"/>
</dbReference>
<dbReference type="PANTHER" id="PTHR15437">
    <property type="entry name" value="TRANSCRIPTION TERMINATION FACTOR, MITOCHONDRIAL"/>
    <property type="match status" value="1"/>
</dbReference>
<evidence type="ECO:0000256" key="6">
    <source>
        <dbReference type="ARBA" id="ARBA00022737"/>
    </source>
</evidence>
<protein>
    <submittedName>
        <fullName evidence="14">Mitochondrial transcription termination factor 1</fullName>
    </submittedName>
</protein>
<evidence type="ECO:0000256" key="1">
    <source>
        <dbReference type="ARBA" id="ARBA00004173"/>
    </source>
</evidence>
<evidence type="ECO:0000256" key="7">
    <source>
        <dbReference type="ARBA" id="ARBA00022946"/>
    </source>
</evidence>
<reference evidence="14" key="2">
    <citation type="submission" date="2025-08" db="UniProtKB">
        <authorList>
            <consortium name="Ensembl"/>
        </authorList>
    </citation>
    <scope>IDENTIFICATION</scope>
</reference>
<dbReference type="OMA" id="IVSRYPR"/>
<keyword evidence="8" id="KW-0805">Transcription regulation</keyword>
<dbReference type="GO" id="GO:0006393">
    <property type="term" value="P:termination of mitochondrial transcription"/>
    <property type="evidence" value="ECO:0007669"/>
    <property type="project" value="Ensembl"/>
</dbReference>
<dbReference type="FunFam" id="1.25.70.10:FF:000003">
    <property type="entry name" value="transcription termination factor 2, mitochondrial"/>
    <property type="match status" value="1"/>
</dbReference>
<evidence type="ECO:0000256" key="4">
    <source>
        <dbReference type="ARBA" id="ARBA00022472"/>
    </source>
</evidence>
<dbReference type="GeneTree" id="ENSGT00530000063817"/>
<evidence type="ECO:0000256" key="9">
    <source>
        <dbReference type="ARBA" id="ARBA00023125"/>
    </source>
</evidence>
<dbReference type="Ensembl" id="ENSPMRT00000021333.1">
    <property type="protein sequence ID" value="ENSPMRP00000020089.1"/>
    <property type="gene ID" value="ENSPMRG00000013092.1"/>
</dbReference>
<keyword evidence="10" id="KW-0496">Mitochondrion</keyword>
<evidence type="ECO:0000256" key="11">
    <source>
        <dbReference type="ARBA" id="ARBA00023163"/>
    </source>
</evidence>
<gene>
    <name evidence="14" type="primary">MTERF1</name>
</gene>
<evidence type="ECO:0000256" key="13">
    <source>
        <dbReference type="SAM" id="SignalP"/>
    </source>
</evidence>
<dbReference type="GO" id="GO:0032392">
    <property type="term" value="P:DNA geometric change"/>
    <property type="evidence" value="ECO:0007669"/>
    <property type="project" value="Ensembl"/>
</dbReference>
<name>A0A670J8T1_PODMU</name>
<dbReference type="InterPro" id="IPR038538">
    <property type="entry name" value="MTERF_sf"/>
</dbReference>
<evidence type="ECO:0000313" key="15">
    <source>
        <dbReference type="Proteomes" id="UP000472272"/>
    </source>
</evidence>
<dbReference type="Gene3D" id="1.25.70.10">
    <property type="entry name" value="Transcription termination factor 3, mitochondrial"/>
    <property type="match status" value="2"/>
</dbReference>
<dbReference type="InterPro" id="IPR003690">
    <property type="entry name" value="MTERF"/>
</dbReference>
<keyword evidence="5" id="KW-0597">Phosphoprotein</keyword>
<evidence type="ECO:0000256" key="3">
    <source>
        <dbReference type="ARBA" id="ARBA00011245"/>
    </source>
</evidence>
<evidence type="ECO:0000256" key="12">
    <source>
        <dbReference type="ARBA" id="ARBA00037520"/>
    </source>
</evidence>
<keyword evidence="11" id="KW-0804">Transcription</keyword>
<sequence>MNRLFMNAALQFIIILSPCLLLKDPELTGSTILFRDLQYLVSIAMRGLVNMKNKLLFNMNLPWLIKLSTDIIFRGDSARFLCLKIDSSSDELDKENNILVKNLAGMGVDVKMVRKRQPGVLKRQITNEDGLKIFLQGKGANREAIASIISRYPRAITRSHQSLKERWEIWRSILMTDMEIVTILKRSPESFFRSGNNENMQKNITLFCSIGLTSKDLGNMLTRVPRVFSNSIELNKQMISLLNDIYLDLGGEKPDDFVKQIISKNVFILLRSSKQVKANVQFLQSSLSLSNKEFLTLLHGQGGDVLDLSNEYLKKTLANVKEKLLSHGCTEIEADMFVLKHLRILYLSPQNLNDKIDCLLQANININLILKSPLVLDKSIKTISNRIDELGKLGYNFQIHGIGILALSKQRYEAKLEKLQAATILHGSN</sequence>
<evidence type="ECO:0000256" key="8">
    <source>
        <dbReference type="ARBA" id="ARBA00023015"/>
    </source>
</evidence>
<organism evidence="14 15">
    <name type="scientific">Podarcis muralis</name>
    <name type="common">Wall lizard</name>
    <name type="synonym">Lacerta muralis</name>
    <dbReference type="NCBI Taxonomy" id="64176"/>
    <lineage>
        <taxon>Eukaryota</taxon>
        <taxon>Metazoa</taxon>
        <taxon>Chordata</taxon>
        <taxon>Craniata</taxon>
        <taxon>Vertebrata</taxon>
        <taxon>Euteleostomi</taxon>
        <taxon>Lepidosauria</taxon>
        <taxon>Squamata</taxon>
        <taxon>Bifurcata</taxon>
        <taxon>Unidentata</taxon>
        <taxon>Episquamata</taxon>
        <taxon>Laterata</taxon>
        <taxon>Lacertibaenia</taxon>
        <taxon>Lacertidae</taxon>
        <taxon>Podarcis</taxon>
    </lineage>
</organism>
<keyword evidence="13" id="KW-0732">Signal</keyword>
<keyword evidence="7" id="KW-0809">Transit peptide</keyword>
<dbReference type="AlphaFoldDB" id="A0A670J8T1"/>
<dbReference type="GO" id="GO:0003690">
    <property type="term" value="F:double-stranded DNA binding"/>
    <property type="evidence" value="ECO:0007669"/>
    <property type="project" value="Ensembl"/>
</dbReference>
<keyword evidence="6" id="KW-0677">Repeat</keyword>
<dbReference type="Proteomes" id="UP000472272">
    <property type="component" value="Chromosome 12"/>
</dbReference>
<proteinExistence type="inferred from homology"/>
<feature type="signal peptide" evidence="13">
    <location>
        <begin position="1"/>
        <end position="21"/>
    </location>
</feature>
<dbReference type="PANTHER" id="PTHR15437:SF2">
    <property type="entry name" value="TRANSCRIPTION TERMINATION FACTOR 1, MITOCHONDRIAL"/>
    <property type="match status" value="1"/>
</dbReference>
<dbReference type="Pfam" id="PF02536">
    <property type="entry name" value="mTERF"/>
    <property type="match status" value="1"/>
</dbReference>
<comment type="similarity">
    <text evidence="2">Belongs to the mTERF family.</text>
</comment>
<evidence type="ECO:0000256" key="10">
    <source>
        <dbReference type="ARBA" id="ARBA00023128"/>
    </source>
</evidence>
<keyword evidence="9" id="KW-0238">DNA-binding</keyword>
<evidence type="ECO:0000313" key="14">
    <source>
        <dbReference type="Ensembl" id="ENSPMRP00000020089.1"/>
    </source>
</evidence>
<comment type="subcellular location">
    <subcellularLocation>
        <location evidence="1">Mitochondrion</location>
    </subcellularLocation>
</comment>
<accession>A0A670J8T1</accession>
<keyword evidence="4" id="KW-0806">Transcription termination</keyword>
<dbReference type="GO" id="GO:0042645">
    <property type="term" value="C:mitochondrial nucleoid"/>
    <property type="evidence" value="ECO:0007669"/>
    <property type="project" value="Ensembl"/>
</dbReference>
<evidence type="ECO:0000256" key="2">
    <source>
        <dbReference type="ARBA" id="ARBA00007692"/>
    </source>
</evidence>
<keyword evidence="15" id="KW-1185">Reference proteome</keyword>
<evidence type="ECO:0000256" key="5">
    <source>
        <dbReference type="ARBA" id="ARBA00022553"/>
    </source>
</evidence>
<reference evidence="14 15" key="1">
    <citation type="journal article" date="2019" name="Proc. Natl. Acad. Sci. U.S.A.">
        <title>Regulatory changes in pterin and carotenoid genes underlie balanced color polymorphisms in the wall lizard.</title>
        <authorList>
            <person name="Andrade P."/>
            <person name="Pinho C."/>
            <person name="Perez I de Lanuza G."/>
            <person name="Afonso S."/>
            <person name="Brejcha J."/>
            <person name="Rubin C.J."/>
            <person name="Wallerman O."/>
            <person name="Pereira P."/>
            <person name="Sabatino S.J."/>
            <person name="Bellati A."/>
            <person name="Pellitteri-Rosa D."/>
            <person name="Bosakova Z."/>
            <person name="Bunikis I."/>
            <person name="Carretero M.A."/>
            <person name="Feiner N."/>
            <person name="Marsik P."/>
            <person name="Pauperio F."/>
            <person name="Salvi D."/>
            <person name="Soler L."/>
            <person name="While G.M."/>
            <person name="Uller T."/>
            <person name="Font E."/>
            <person name="Andersson L."/>
            <person name="Carneiro M."/>
        </authorList>
    </citation>
    <scope>NUCLEOTIDE SEQUENCE</scope>
</reference>